<dbReference type="FunFam" id="1.10.510.10:FF:001370">
    <property type="entry name" value="Uncharacterized protein, isoform A"/>
    <property type="match status" value="1"/>
</dbReference>
<dbReference type="Proteomes" id="UP001200034">
    <property type="component" value="Unassembled WGS sequence"/>
</dbReference>
<name>A0AAD4PKP1_9MUSC</name>
<dbReference type="EMBL" id="JAJJHW010002585">
    <property type="protein sequence ID" value="KAH8370358.1"/>
    <property type="molecule type" value="Genomic_DNA"/>
</dbReference>
<comment type="caution">
    <text evidence="7">The sequence shown here is derived from an EMBL/GenBank/DDBJ whole genome shotgun (WGS) entry which is preliminary data.</text>
</comment>
<dbReference type="InterPro" id="IPR017441">
    <property type="entry name" value="Protein_kinase_ATP_BS"/>
</dbReference>
<feature type="compositionally biased region" description="Polar residues" evidence="5">
    <location>
        <begin position="324"/>
        <end position="333"/>
    </location>
</feature>
<dbReference type="EC" id="2.7.11.1" evidence="1"/>
<feature type="compositionally biased region" description="Low complexity" evidence="5">
    <location>
        <begin position="373"/>
        <end position="385"/>
    </location>
</feature>
<sequence length="1101" mass="124719">MGKRIASERQQTTDNTQSDRSGRKRKRSAVKASRAEKCQRRSASSTDNSCEWHDNDDEDSSSSASANDPILQTPQQPVRGQPCAVNSRASLLSLATFASGGHSDHNNSNATDSPRPVYTLRPSVVNGTILRDVLSKAWRLGRPIGKGNFGEIFLASDDTVCPVSSESAKYVVKIEPHSNGPLFVEIHCLINTNQTPATATGSEGNKLEPALPARIKNGPPSGIPSYIASGTHYFGDGRYRFLVLPRYDRDLHSLVKNTRVAQKSLLVLAVHILNVLEHLHNKGYCHNDIKAQNLMISKCKYLKRQAVQPGGKGFDEHYEEKQQTTDSGNSSEQETNDDDYYVKNDKFPMKRIAVIKPENYAEDEDEDFDDGATTNSNNSNTNSNSMDMYHTPVIGNKNKRAVRTNAVEFSGSNPMRSCRRNDSRNASSMYEEMVKSHYLRPSKRVSYSEFFNEDGYPVKTEPQSPASSDNEWEEFVSPSSRRMASSSAVATTKRSVRSSDCSAKNTRSSRRQLEKQQQQLKGELSDATAGRNGGARSKRDAVQYQLMPVVEEHVFLIDFGLASKYQDRGVHRPFIMDQRRAHDGTLEFTSRDAHLGAHSRRSDLECLGYNLLYWSEGYLPWKDVAQQQQQEKVHRAKELFMTDVCEMLRQFYGKQVPKYLGEFLQQIGRLGYQERPNYERYRNIFKREYRRLGYDCSTMRLSSEEIHRTRISVKDEVDGNAKCDIFELNSKVANNVMRNAALNTPFQEHSLTNRVSPKNLRSKSDAKNTKKKKFSWAEVLSQDPDQIARERAVKEFEREEVICPLQSRLPRRYEGKPTYAIMAVEQCRRDKGLAVQEHNTEEHAAVEQQDKKHNRAPQTEATSNDNDDEEEDNEDEDEDNDDNEDEDESEDGEEAAANAEAEAASEAEEMDVDEQQTDASDASELLPSKGRGRKRRKSKTKQAQQQVQQQQQQQQQQQLTKTKSSRIRTLPSKLRNGHSQIQSQSHSVTPLTAVGSNKRGCATRKENATLASATGEVEHSKLKSSRAAVEVDHHPKQRRPRRCLYKTEAQMRGEQQLDVENNSSYAATNMQHVNVYSAWQYDDENSYGKGRNVNSSRHCRK</sequence>
<evidence type="ECO:0000313" key="7">
    <source>
        <dbReference type="EMBL" id="KAH8370358.1"/>
    </source>
</evidence>
<feature type="compositionally biased region" description="Basic residues" evidence="5">
    <location>
        <begin position="930"/>
        <end position="940"/>
    </location>
</feature>
<feature type="binding site" evidence="4">
    <location>
        <position position="173"/>
    </location>
    <ligand>
        <name>ATP</name>
        <dbReference type="ChEBI" id="CHEBI:30616"/>
    </ligand>
</feature>
<feature type="region of interest" description="Disordered" evidence="5">
    <location>
        <begin position="358"/>
        <end position="399"/>
    </location>
</feature>
<keyword evidence="8" id="KW-1185">Reference proteome</keyword>
<gene>
    <name evidence="7" type="ORF">KR093_003136</name>
</gene>
<dbReference type="GO" id="GO:0004674">
    <property type="term" value="F:protein serine/threonine kinase activity"/>
    <property type="evidence" value="ECO:0007669"/>
    <property type="project" value="UniProtKB-EC"/>
</dbReference>
<evidence type="ECO:0000256" key="3">
    <source>
        <dbReference type="ARBA" id="ARBA00022840"/>
    </source>
</evidence>
<feature type="compositionally biased region" description="Low complexity" evidence="5">
    <location>
        <begin position="942"/>
        <end position="958"/>
    </location>
</feature>
<feature type="compositionally biased region" description="Polar residues" evidence="5">
    <location>
        <begin position="8"/>
        <end position="19"/>
    </location>
</feature>
<dbReference type="PROSITE" id="PS00107">
    <property type="entry name" value="PROTEIN_KINASE_ATP"/>
    <property type="match status" value="1"/>
</dbReference>
<organism evidence="7 8">
    <name type="scientific">Drosophila rubida</name>
    <dbReference type="NCBI Taxonomy" id="30044"/>
    <lineage>
        <taxon>Eukaryota</taxon>
        <taxon>Metazoa</taxon>
        <taxon>Ecdysozoa</taxon>
        <taxon>Arthropoda</taxon>
        <taxon>Hexapoda</taxon>
        <taxon>Insecta</taxon>
        <taxon>Pterygota</taxon>
        <taxon>Neoptera</taxon>
        <taxon>Endopterygota</taxon>
        <taxon>Diptera</taxon>
        <taxon>Brachycera</taxon>
        <taxon>Muscomorpha</taxon>
        <taxon>Ephydroidea</taxon>
        <taxon>Drosophilidae</taxon>
        <taxon>Drosophila</taxon>
    </lineage>
</organism>
<feature type="region of interest" description="Disordered" evidence="5">
    <location>
        <begin position="310"/>
        <end position="342"/>
    </location>
</feature>
<evidence type="ECO:0000256" key="2">
    <source>
        <dbReference type="ARBA" id="ARBA00022741"/>
    </source>
</evidence>
<keyword evidence="3 4" id="KW-0067">ATP-binding</keyword>
<dbReference type="SMART" id="SM00220">
    <property type="entry name" value="S_TKc"/>
    <property type="match status" value="1"/>
</dbReference>
<dbReference type="Gene3D" id="1.10.510.10">
    <property type="entry name" value="Transferase(Phosphotransferase) domain 1"/>
    <property type="match status" value="2"/>
</dbReference>
<dbReference type="FunFam" id="3.30.200.20:FF:000726">
    <property type="entry name" value="Uncharacterized protein, isoform A"/>
    <property type="match status" value="1"/>
</dbReference>
<dbReference type="InterPro" id="IPR008271">
    <property type="entry name" value="Ser/Thr_kinase_AS"/>
</dbReference>
<feature type="compositionally biased region" description="Polar residues" evidence="5">
    <location>
        <begin position="977"/>
        <end position="990"/>
    </location>
</feature>
<dbReference type="Gene3D" id="3.30.200.20">
    <property type="entry name" value="Phosphorylase Kinase, domain 1"/>
    <property type="match status" value="1"/>
</dbReference>
<feature type="region of interest" description="Disordered" evidence="5">
    <location>
        <begin position="748"/>
        <end position="772"/>
    </location>
</feature>
<evidence type="ECO:0000259" key="6">
    <source>
        <dbReference type="PROSITE" id="PS50011"/>
    </source>
</evidence>
<evidence type="ECO:0000313" key="8">
    <source>
        <dbReference type="Proteomes" id="UP001200034"/>
    </source>
</evidence>
<feature type="region of interest" description="Disordered" evidence="5">
    <location>
        <begin position="454"/>
        <end position="538"/>
    </location>
</feature>
<feature type="domain" description="Protein kinase" evidence="6">
    <location>
        <begin position="138"/>
        <end position="459"/>
    </location>
</feature>
<dbReference type="GO" id="GO:0005524">
    <property type="term" value="F:ATP binding"/>
    <property type="evidence" value="ECO:0007669"/>
    <property type="project" value="UniProtKB-UniRule"/>
</dbReference>
<reference evidence="7" key="1">
    <citation type="journal article" date="2021" name="Mol. Ecol. Resour.">
        <title>Phylogenomic analyses of the genus Drosophila reveals genomic signals of climate adaptation.</title>
        <authorList>
            <person name="Li F."/>
            <person name="Rane R.V."/>
            <person name="Luria V."/>
            <person name="Xiong Z."/>
            <person name="Chen J."/>
            <person name="Li Z."/>
            <person name="Catullo R.A."/>
            <person name="Griffin P.C."/>
            <person name="Schiffer M."/>
            <person name="Pearce S."/>
            <person name="Lee S.F."/>
            <person name="McElroy K."/>
            <person name="Stocker A."/>
            <person name="Shirriffs J."/>
            <person name="Cockerell F."/>
            <person name="Coppin C."/>
            <person name="Sgro C.M."/>
            <person name="Karger A."/>
            <person name="Cain J.W."/>
            <person name="Weber J.A."/>
            <person name="Santpere G."/>
            <person name="Kirschner M.W."/>
            <person name="Hoffmann A.A."/>
            <person name="Oakeshott J.G."/>
            <person name="Zhang G."/>
        </authorList>
    </citation>
    <scope>NUCLEOTIDE SEQUENCE</scope>
    <source>
        <strain evidence="7">BGI-SZ-2011g</strain>
    </source>
</reference>
<accession>A0AAD4PKP1</accession>
<feature type="region of interest" description="Disordered" evidence="5">
    <location>
        <begin position="838"/>
        <end position="996"/>
    </location>
</feature>
<dbReference type="AlphaFoldDB" id="A0AAD4PKP1"/>
<evidence type="ECO:0000256" key="4">
    <source>
        <dbReference type="PROSITE-ProRule" id="PRU10141"/>
    </source>
</evidence>
<evidence type="ECO:0000256" key="1">
    <source>
        <dbReference type="ARBA" id="ARBA00012513"/>
    </source>
</evidence>
<feature type="compositionally biased region" description="Acidic residues" evidence="5">
    <location>
        <begin position="865"/>
        <end position="894"/>
    </location>
</feature>
<dbReference type="PROSITE" id="PS00108">
    <property type="entry name" value="PROTEIN_KINASE_ST"/>
    <property type="match status" value="1"/>
</dbReference>
<dbReference type="PANTHER" id="PTHR11909">
    <property type="entry name" value="CASEIN KINASE-RELATED"/>
    <property type="match status" value="1"/>
</dbReference>
<dbReference type="InterPro" id="IPR050235">
    <property type="entry name" value="CK1_Ser-Thr_kinase"/>
</dbReference>
<dbReference type="InterPro" id="IPR011009">
    <property type="entry name" value="Kinase-like_dom_sf"/>
</dbReference>
<feature type="compositionally biased region" description="Low complexity" evidence="5">
    <location>
        <begin position="476"/>
        <end position="490"/>
    </location>
</feature>
<feature type="compositionally biased region" description="Acidic residues" evidence="5">
    <location>
        <begin position="903"/>
        <end position="916"/>
    </location>
</feature>
<dbReference type="InterPro" id="IPR000719">
    <property type="entry name" value="Prot_kinase_dom"/>
</dbReference>
<dbReference type="SUPFAM" id="SSF56112">
    <property type="entry name" value="Protein kinase-like (PK-like)"/>
    <property type="match status" value="1"/>
</dbReference>
<keyword evidence="2 4" id="KW-0547">Nucleotide-binding</keyword>
<feature type="compositionally biased region" description="Acidic residues" evidence="5">
    <location>
        <begin position="360"/>
        <end position="370"/>
    </location>
</feature>
<feature type="compositionally biased region" description="Basic and acidic residues" evidence="5">
    <location>
        <begin position="838"/>
        <end position="851"/>
    </location>
</feature>
<evidence type="ECO:0000256" key="5">
    <source>
        <dbReference type="SAM" id="MobiDB-lite"/>
    </source>
</evidence>
<dbReference type="PROSITE" id="PS50011">
    <property type="entry name" value="PROTEIN_KINASE_DOM"/>
    <property type="match status" value="1"/>
</dbReference>
<feature type="region of interest" description="Disordered" evidence="5">
    <location>
        <begin position="1"/>
        <end position="82"/>
    </location>
</feature>
<feature type="compositionally biased region" description="Basic and acidic residues" evidence="5">
    <location>
        <begin position="313"/>
        <end position="323"/>
    </location>
</feature>
<proteinExistence type="predicted"/>
<dbReference type="FunFam" id="1.10.510.10:FF:001143">
    <property type="entry name" value="Uncharacterized protein, isoform A"/>
    <property type="match status" value="1"/>
</dbReference>
<protein>
    <recommendedName>
        <fullName evidence="1">non-specific serine/threonine protein kinase</fullName>
        <ecNumber evidence="1">2.7.11.1</ecNumber>
    </recommendedName>
</protein>